<dbReference type="STRING" id="983967.A0A1E4T0I0"/>
<evidence type="ECO:0000259" key="10">
    <source>
        <dbReference type="Pfam" id="PF13967"/>
    </source>
</evidence>
<keyword evidence="4 8" id="KW-0812">Transmembrane</keyword>
<feature type="domain" description="CSC1/OSCA1-like cytosolic" evidence="11">
    <location>
        <begin position="220"/>
        <end position="465"/>
    </location>
</feature>
<feature type="transmembrane region" description="Helical" evidence="8">
    <location>
        <begin position="532"/>
        <end position="551"/>
    </location>
</feature>
<dbReference type="Proteomes" id="UP000094801">
    <property type="component" value="Unassembled WGS sequence"/>
</dbReference>
<comment type="similarity">
    <text evidence="2">Belongs to the CSC1 (TC 1.A.17) family.</text>
</comment>
<evidence type="ECO:0000256" key="8">
    <source>
        <dbReference type="SAM" id="Phobius"/>
    </source>
</evidence>
<feature type="transmembrane region" description="Helical" evidence="8">
    <location>
        <begin position="477"/>
        <end position="499"/>
    </location>
</feature>
<organism evidence="12 13">
    <name type="scientific">[Candida] arabinofermentans NRRL YB-2248</name>
    <dbReference type="NCBI Taxonomy" id="983967"/>
    <lineage>
        <taxon>Eukaryota</taxon>
        <taxon>Fungi</taxon>
        <taxon>Dikarya</taxon>
        <taxon>Ascomycota</taxon>
        <taxon>Saccharomycotina</taxon>
        <taxon>Pichiomycetes</taxon>
        <taxon>Pichiales</taxon>
        <taxon>Pichiaceae</taxon>
        <taxon>Ogataea</taxon>
        <taxon>Ogataea/Candida clade</taxon>
    </lineage>
</organism>
<dbReference type="InterPro" id="IPR045122">
    <property type="entry name" value="Csc1-like"/>
</dbReference>
<sequence>MADEYLAHIEKNLRDAPSTRLIATQLMLSTSLGLFAFFTFCVLRCKFPNIFMARLNYLSVSNRKFMPPMLDTKSLFGWMPIVWKINEADILEYAGLDAFVFLGFFKMSIKLLSFCWLFSVAIISPIRYYYTGDYDQGDDPNGGDNDDGDGDGNNDNGGDSNLSSKSWDMGDATDFKAYLWLYVIFTYIFTFITTHFLMEQSRKVIKYRQKILGNQNSITDRTIRLSGIPPELRSERALKECIEKLGIGKIDKIVICREWKKLNKLFKYRENIVSKLELHWSNYIGNKKSDVFNIRPFASSSYPLRQENIIGEESRYHDNETINEDIERASRSDSDFASDQPTLDSTSDDEYQDNGFGADSTSSPTTLLGSFGTTTYKKRPKIRLGFCGLWGRYVDAIDYYTNVLSAIDEEILLARQRHYPATPTAFITMDSVATAQVMAQAVLDPRVSFLITRLAPAPKDIIWENVTLPRKDRIMKIYYITILTGILGVALVFPVGYLATLLNLKTISKFWPYLGEILKNNQWAQKFVTELLPVYLFTILNFLIPHLYVWLSSKQGFISHGEEELSVVSKNFFYVFVNLFLVFTLAGTASNYWGYLSDTKKLALQLAASLRGLSSFYVDTIILQGLGIMPFKLLLVAQLIRFPFFKAGCKTPRQYRDLYKPPLFNFGIQLPHPMLTLVITLLYSVMSTKILTVGLLYFIIGHFVFKYQLIYSCIHPQHSTGQVMPIIFRRVVLGLLLFQLTVAGSLALSNAYVLSMCLAPLPIFTLLFLWNFQKNYLPLSFFIALRAIDKDTSLMGIDELSPTLPHSGTAISSITTGTSGVGSGLRTPAHALTSIKSSTIDERRELNQTYEYPYLVQSLDGPWLAIDSEQIIMATHDGTIRKRFTFEEF</sequence>
<evidence type="ECO:0000313" key="13">
    <source>
        <dbReference type="Proteomes" id="UP000094801"/>
    </source>
</evidence>
<feature type="transmembrane region" description="Helical" evidence="8">
    <location>
        <begin position="177"/>
        <end position="198"/>
    </location>
</feature>
<dbReference type="GO" id="GO:0005227">
    <property type="term" value="F:calcium-activated cation channel activity"/>
    <property type="evidence" value="ECO:0007669"/>
    <property type="project" value="InterPro"/>
</dbReference>
<evidence type="ECO:0000256" key="4">
    <source>
        <dbReference type="ARBA" id="ARBA00022692"/>
    </source>
</evidence>
<feature type="transmembrane region" description="Helical" evidence="8">
    <location>
        <begin position="616"/>
        <end position="642"/>
    </location>
</feature>
<evidence type="ECO:0000256" key="5">
    <source>
        <dbReference type="ARBA" id="ARBA00022989"/>
    </source>
</evidence>
<evidence type="ECO:0000259" key="9">
    <source>
        <dbReference type="Pfam" id="PF02714"/>
    </source>
</evidence>
<evidence type="ECO:0000256" key="3">
    <source>
        <dbReference type="ARBA" id="ARBA00022448"/>
    </source>
</evidence>
<dbReference type="PANTHER" id="PTHR13018:SF5">
    <property type="entry name" value="RE44586P"/>
    <property type="match status" value="1"/>
</dbReference>
<dbReference type="GO" id="GO:0005886">
    <property type="term" value="C:plasma membrane"/>
    <property type="evidence" value="ECO:0007669"/>
    <property type="project" value="TreeGrafter"/>
</dbReference>
<comment type="subcellular location">
    <subcellularLocation>
        <location evidence="1">Membrane</location>
        <topology evidence="1">Multi-pass membrane protein</topology>
    </subcellularLocation>
</comment>
<evidence type="ECO:0000256" key="2">
    <source>
        <dbReference type="ARBA" id="ARBA00007779"/>
    </source>
</evidence>
<feature type="transmembrane region" description="Helical" evidence="8">
    <location>
        <begin position="572"/>
        <end position="596"/>
    </location>
</feature>
<evidence type="ECO:0000256" key="1">
    <source>
        <dbReference type="ARBA" id="ARBA00004141"/>
    </source>
</evidence>
<dbReference type="PANTHER" id="PTHR13018">
    <property type="entry name" value="PROBABLE MEMBRANE PROTEIN DUF221-RELATED"/>
    <property type="match status" value="1"/>
</dbReference>
<feature type="domain" description="CSC1/OSCA1-like N-terminal transmembrane" evidence="10">
    <location>
        <begin position="22"/>
        <end position="199"/>
    </location>
</feature>
<dbReference type="OrthoDB" id="1689567at2759"/>
<dbReference type="Pfam" id="PF13967">
    <property type="entry name" value="RSN1_TM"/>
    <property type="match status" value="1"/>
</dbReference>
<dbReference type="InterPro" id="IPR032880">
    <property type="entry name" value="CSC1/OSCA1-like_N"/>
</dbReference>
<evidence type="ECO:0008006" key="14">
    <source>
        <dbReference type="Google" id="ProtNLM"/>
    </source>
</evidence>
<dbReference type="Pfam" id="PF14703">
    <property type="entry name" value="PHM7_cyt"/>
    <property type="match status" value="1"/>
</dbReference>
<dbReference type="InterPro" id="IPR003864">
    <property type="entry name" value="CSC1/OSCA1-like_7TM"/>
</dbReference>
<accession>A0A1E4T0I0</accession>
<feature type="transmembrane region" description="Helical" evidence="8">
    <location>
        <begin position="22"/>
        <end position="43"/>
    </location>
</feature>
<feature type="transmembrane region" description="Helical" evidence="8">
    <location>
        <begin position="695"/>
        <end position="714"/>
    </location>
</feature>
<dbReference type="InterPro" id="IPR027815">
    <property type="entry name" value="CSC1/OSCA1-like_cyt"/>
</dbReference>
<evidence type="ECO:0000313" key="12">
    <source>
        <dbReference type="EMBL" id="ODV85211.1"/>
    </source>
</evidence>
<protein>
    <recommendedName>
        <fullName evidence="14">CSC1/OSCA1-like 7TM region domain-containing protein</fullName>
    </recommendedName>
</protein>
<keyword evidence="13" id="KW-1185">Reference proteome</keyword>
<gene>
    <name evidence="12" type="ORF">CANARDRAFT_28496</name>
</gene>
<feature type="transmembrane region" description="Helical" evidence="8">
    <location>
        <begin position="111"/>
        <end position="130"/>
    </location>
</feature>
<name>A0A1E4T0I0_9ASCO</name>
<reference evidence="13" key="1">
    <citation type="submission" date="2016-04" db="EMBL/GenBank/DDBJ databases">
        <title>Comparative genomics of biotechnologically important yeasts.</title>
        <authorList>
            <consortium name="DOE Joint Genome Institute"/>
            <person name="Riley R."/>
            <person name="Haridas S."/>
            <person name="Wolfe K.H."/>
            <person name="Lopes M.R."/>
            <person name="Hittinger C.T."/>
            <person name="Goker M."/>
            <person name="Salamov A."/>
            <person name="Wisecaver J."/>
            <person name="Long T.M."/>
            <person name="Aerts A.L."/>
            <person name="Barry K."/>
            <person name="Choi C."/>
            <person name="Clum A."/>
            <person name="Coughlan A.Y."/>
            <person name="Deshpande S."/>
            <person name="Douglass A.P."/>
            <person name="Hanson S.J."/>
            <person name="Klenk H.-P."/>
            <person name="Labutti K."/>
            <person name="Lapidus A."/>
            <person name="Lindquist E."/>
            <person name="Lipzen A."/>
            <person name="Meier-Kolthoff J.P."/>
            <person name="Ohm R.A."/>
            <person name="Otillar R.P."/>
            <person name="Pangilinan J."/>
            <person name="Peng Y."/>
            <person name="Rokas A."/>
            <person name="Rosa C.A."/>
            <person name="Scheuner C."/>
            <person name="Sibirny A.A."/>
            <person name="Slot J.C."/>
            <person name="Stielow J.B."/>
            <person name="Sun H."/>
            <person name="Kurtzman C.P."/>
            <person name="Blackwell M."/>
            <person name="Grigoriev I.V."/>
            <person name="Jeffries T.W."/>
        </authorList>
    </citation>
    <scope>NUCLEOTIDE SEQUENCE [LARGE SCALE GENOMIC DNA]</scope>
    <source>
        <strain evidence="13">NRRL YB-2248</strain>
    </source>
</reference>
<evidence type="ECO:0000256" key="7">
    <source>
        <dbReference type="SAM" id="MobiDB-lite"/>
    </source>
</evidence>
<evidence type="ECO:0000256" key="6">
    <source>
        <dbReference type="ARBA" id="ARBA00023136"/>
    </source>
</evidence>
<proteinExistence type="inferred from homology"/>
<feature type="transmembrane region" description="Helical" evidence="8">
    <location>
        <begin position="663"/>
        <end position="683"/>
    </location>
</feature>
<dbReference type="Pfam" id="PF02714">
    <property type="entry name" value="RSN1_7TM"/>
    <property type="match status" value="1"/>
</dbReference>
<dbReference type="EMBL" id="KV453853">
    <property type="protein sequence ID" value="ODV85211.1"/>
    <property type="molecule type" value="Genomic_DNA"/>
</dbReference>
<feature type="region of interest" description="Disordered" evidence="7">
    <location>
        <begin position="139"/>
        <end position="162"/>
    </location>
</feature>
<feature type="domain" description="CSC1/OSCA1-like 7TM region" evidence="9">
    <location>
        <begin position="478"/>
        <end position="745"/>
    </location>
</feature>
<keyword evidence="3" id="KW-0813">Transport</keyword>
<keyword evidence="6 8" id="KW-0472">Membrane</keyword>
<feature type="transmembrane region" description="Helical" evidence="8">
    <location>
        <begin position="726"/>
        <end position="746"/>
    </location>
</feature>
<evidence type="ECO:0000259" key="11">
    <source>
        <dbReference type="Pfam" id="PF14703"/>
    </source>
</evidence>
<feature type="region of interest" description="Disordered" evidence="7">
    <location>
        <begin position="327"/>
        <end position="362"/>
    </location>
</feature>
<dbReference type="AlphaFoldDB" id="A0A1E4T0I0"/>
<keyword evidence="5 8" id="KW-1133">Transmembrane helix</keyword>